<comment type="caution">
    <text evidence="1">The sequence shown here is derived from an EMBL/GenBank/DDBJ whole genome shotgun (WGS) entry which is preliminary data.</text>
</comment>
<keyword evidence="2" id="KW-1185">Reference proteome</keyword>
<sequence>MRARTLPAAAGLGSALGLGLDVRRGVRLVASNGANTGGIGGQNSGVGLGNDRLLGLLAHSGRQAGVDARLDLGRGQQLGVGCRDDLGLGGRLGERDGRRVRLLHRHGRRVGDRDDRGHAVDARLGDDLRDRLGFGHDDARLSRRVDGLDVVCARRLGRWVRLRRRRVAGRGLGFGLAGGSCNQGAGESQLSKWRGLVETCVEAKRATRASFMEEIILAS</sequence>
<evidence type="ECO:0000313" key="2">
    <source>
        <dbReference type="Proteomes" id="UP001492380"/>
    </source>
</evidence>
<evidence type="ECO:0000313" key="1">
    <source>
        <dbReference type="EMBL" id="KAK8230339.1"/>
    </source>
</evidence>
<name>A0ABR1YHG0_9PEZI</name>
<gene>
    <name evidence="1" type="ORF">HDK90DRAFT_317489</name>
</gene>
<protein>
    <submittedName>
        <fullName evidence="1">Uncharacterized protein</fullName>
    </submittedName>
</protein>
<accession>A0ABR1YHG0</accession>
<dbReference type="EMBL" id="JBBWRZ010000008">
    <property type="protein sequence ID" value="KAK8230339.1"/>
    <property type="molecule type" value="Genomic_DNA"/>
</dbReference>
<proteinExistence type="predicted"/>
<dbReference type="Proteomes" id="UP001492380">
    <property type="component" value="Unassembled WGS sequence"/>
</dbReference>
<organism evidence="1 2">
    <name type="scientific">Phyllosticta capitalensis</name>
    <dbReference type="NCBI Taxonomy" id="121624"/>
    <lineage>
        <taxon>Eukaryota</taxon>
        <taxon>Fungi</taxon>
        <taxon>Dikarya</taxon>
        <taxon>Ascomycota</taxon>
        <taxon>Pezizomycotina</taxon>
        <taxon>Dothideomycetes</taxon>
        <taxon>Dothideomycetes incertae sedis</taxon>
        <taxon>Botryosphaeriales</taxon>
        <taxon>Phyllostictaceae</taxon>
        <taxon>Phyllosticta</taxon>
    </lineage>
</organism>
<reference evidence="1 2" key="1">
    <citation type="submission" date="2024-04" db="EMBL/GenBank/DDBJ databases">
        <title>Phyllosticta paracitricarpa is synonymous to the EU quarantine fungus P. citricarpa based on phylogenomic analyses.</title>
        <authorList>
            <consortium name="Lawrence Berkeley National Laboratory"/>
            <person name="Van Ingen-Buijs V.A."/>
            <person name="Van Westerhoven A.C."/>
            <person name="Haridas S."/>
            <person name="Skiadas P."/>
            <person name="Martin F."/>
            <person name="Groenewald J.Z."/>
            <person name="Crous P.W."/>
            <person name="Seidl M.F."/>
        </authorList>
    </citation>
    <scope>NUCLEOTIDE SEQUENCE [LARGE SCALE GENOMIC DNA]</scope>
    <source>
        <strain evidence="1 2">CBS 123374</strain>
    </source>
</reference>